<dbReference type="SMART" id="SM00184">
    <property type="entry name" value="RING"/>
    <property type="match status" value="1"/>
</dbReference>
<dbReference type="SUPFAM" id="SSF57850">
    <property type="entry name" value="RING/U-box"/>
    <property type="match status" value="1"/>
</dbReference>
<reference evidence="19 20" key="1">
    <citation type="journal article" date="2024" name="Insects">
        <title>An Improved Chromosome-Level Genome Assembly of the Firefly Pyrocoelia pectoralis.</title>
        <authorList>
            <person name="Fu X."/>
            <person name="Meyer-Rochow V.B."/>
            <person name="Ballantyne L."/>
            <person name="Zhu X."/>
        </authorList>
    </citation>
    <scope>NUCLEOTIDE SEQUENCE [LARGE SCALE GENOMIC DNA]</scope>
    <source>
        <strain evidence="19">XCY_ONT2</strain>
    </source>
</reference>
<comment type="pathway">
    <text evidence="4">Protein modification; protein ubiquitination.</text>
</comment>
<dbReference type="InterPro" id="IPR017907">
    <property type="entry name" value="Znf_RING_CS"/>
</dbReference>
<evidence type="ECO:0000256" key="17">
    <source>
        <dbReference type="SAM" id="MobiDB-lite"/>
    </source>
</evidence>
<dbReference type="PANTHER" id="PTHR12983:SF9">
    <property type="entry name" value="E3 UBIQUITIN-PROTEIN LIGASE RNF10"/>
    <property type="match status" value="1"/>
</dbReference>
<comment type="subcellular location">
    <subcellularLocation>
        <location evidence="3">Cytoplasm</location>
    </subcellularLocation>
    <subcellularLocation>
        <location evidence="2">Nucleus</location>
    </subcellularLocation>
</comment>
<evidence type="ECO:0000313" key="20">
    <source>
        <dbReference type="Proteomes" id="UP001329430"/>
    </source>
</evidence>
<dbReference type="InterPro" id="IPR039739">
    <property type="entry name" value="MAG2/RNF10"/>
</dbReference>
<dbReference type="PANTHER" id="PTHR12983">
    <property type="entry name" value="RING FINGER 10 FAMILY MEMBER"/>
    <property type="match status" value="1"/>
</dbReference>
<dbReference type="InterPro" id="IPR001841">
    <property type="entry name" value="Znf_RING"/>
</dbReference>
<evidence type="ECO:0000256" key="2">
    <source>
        <dbReference type="ARBA" id="ARBA00004123"/>
    </source>
</evidence>
<evidence type="ECO:0000256" key="14">
    <source>
        <dbReference type="ARBA" id="ARBA00035131"/>
    </source>
</evidence>
<keyword evidence="11" id="KW-0833">Ubl conjugation pathway</keyword>
<dbReference type="Pfam" id="PF13445">
    <property type="entry name" value="zf-RING_UBOX"/>
    <property type="match status" value="1"/>
</dbReference>
<evidence type="ECO:0000256" key="10">
    <source>
        <dbReference type="ARBA" id="ARBA00022771"/>
    </source>
</evidence>
<dbReference type="EC" id="2.3.2.27" evidence="6"/>
<dbReference type="Proteomes" id="UP001329430">
    <property type="component" value="Chromosome 4"/>
</dbReference>
<dbReference type="FunFam" id="3.30.40.10:FF:000112">
    <property type="entry name" value="RING finger protein 10"/>
    <property type="match status" value="1"/>
</dbReference>
<evidence type="ECO:0000256" key="7">
    <source>
        <dbReference type="ARBA" id="ARBA00022490"/>
    </source>
</evidence>
<dbReference type="PROSITE" id="PS00518">
    <property type="entry name" value="ZF_RING_1"/>
    <property type="match status" value="1"/>
</dbReference>
<keyword evidence="8" id="KW-0808">Transferase</keyword>
<dbReference type="GO" id="GO:0000976">
    <property type="term" value="F:transcription cis-regulatory region binding"/>
    <property type="evidence" value="ECO:0007669"/>
    <property type="project" value="TreeGrafter"/>
</dbReference>
<dbReference type="InterPro" id="IPR013083">
    <property type="entry name" value="Znf_RING/FYVE/PHD"/>
</dbReference>
<dbReference type="Gene3D" id="3.30.40.10">
    <property type="entry name" value="Zinc/RING finger domain, C3HC4 (zinc finger)"/>
    <property type="match status" value="1"/>
</dbReference>
<dbReference type="GO" id="GO:0045944">
    <property type="term" value="P:positive regulation of transcription by RNA polymerase II"/>
    <property type="evidence" value="ECO:0007669"/>
    <property type="project" value="TreeGrafter"/>
</dbReference>
<dbReference type="InterPro" id="IPR027370">
    <property type="entry name" value="Znf-RING_euk"/>
</dbReference>
<comment type="catalytic activity">
    <reaction evidence="1">
        <text>S-ubiquitinyl-[E2 ubiquitin-conjugating enzyme]-L-cysteine + [acceptor protein]-L-lysine = [E2 ubiquitin-conjugating enzyme]-L-cysteine + N(6)-ubiquitinyl-[acceptor protein]-L-lysine.</text>
        <dbReference type="EC" id="2.3.2.27"/>
    </reaction>
</comment>
<evidence type="ECO:0000256" key="11">
    <source>
        <dbReference type="ARBA" id="ARBA00022786"/>
    </source>
</evidence>
<protein>
    <recommendedName>
        <fullName evidence="14">E3 ubiquitin-protein ligase RNF10</fullName>
        <ecNumber evidence="6">2.3.2.27</ecNumber>
    </recommendedName>
    <alternativeName>
        <fullName evidence="15">RING finger protein 10</fullName>
    </alternativeName>
</protein>
<dbReference type="GO" id="GO:0008270">
    <property type="term" value="F:zinc ion binding"/>
    <property type="evidence" value="ECO:0007669"/>
    <property type="project" value="UniProtKB-KW"/>
</dbReference>
<gene>
    <name evidence="19" type="ORF">RI129_006823</name>
</gene>
<keyword evidence="12" id="KW-0862">Zinc</keyword>
<evidence type="ECO:0000256" key="4">
    <source>
        <dbReference type="ARBA" id="ARBA00004906"/>
    </source>
</evidence>
<organism evidence="19 20">
    <name type="scientific">Pyrocoelia pectoralis</name>
    <dbReference type="NCBI Taxonomy" id="417401"/>
    <lineage>
        <taxon>Eukaryota</taxon>
        <taxon>Metazoa</taxon>
        <taxon>Ecdysozoa</taxon>
        <taxon>Arthropoda</taxon>
        <taxon>Hexapoda</taxon>
        <taxon>Insecta</taxon>
        <taxon>Pterygota</taxon>
        <taxon>Neoptera</taxon>
        <taxon>Endopterygota</taxon>
        <taxon>Coleoptera</taxon>
        <taxon>Polyphaga</taxon>
        <taxon>Elateriformia</taxon>
        <taxon>Elateroidea</taxon>
        <taxon>Lampyridae</taxon>
        <taxon>Lampyrinae</taxon>
        <taxon>Pyrocoelia</taxon>
    </lineage>
</organism>
<comment type="caution">
    <text evidence="19">The sequence shown here is derived from an EMBL/GenBank/DDBJ whole genome shotgun (WGS) entry which is preliminary data.</text>
</comment>
<evidence type="ECO:0000256" key="12">
    <source>
        <dbReference type="ARBA" id="ARBA00022833"/>
    </source>
</evidence>
<dbReference type="EMBL" id="JAVRBK010000004">
    <property type="protein sequence ID" value="KAK5645523.1"/>
    <property type="molecule type" value="Genomic_DNA"/>
</dbReference>
<dbReference type="GO" id="GO:0005634">
    <property type="term" value="C:nucleus"/>
    <property type="evidence" value="ECO:0007669"/>
    <property type="project" value="UniProtKB-SubCell"/>
</dbReference>
<dbReference type="GO" id="GO:0061630">
    <property type="term" value="F:ubiquitin protein ligase activity"/>
    <property type="evidence" value="ECO:0007669"/>
    <property type="project" value="UniProtKB-EC"/>
</dbReference>
<name>A0AAN7VEW4_9COLE</name>
<feature type="domain" description="RING-type" evidence="18">
    <location>
        <begin position="182"/>
        <end position="223"/>
    </location>
</feature>
<comment type="similarity">
    <text evidence="5">Belongs to the RNF10 family.</text>
</comment>
<evidence type="ECO:0000256" key="15">
    <source>
        <dbReference type="ARBA" id="ARBA00035390"/>
    </source>
</evidence>
<dbReference type="PROSITE" id="PS50089">
    <property type="entry name" value="ZF_RING_2"/>
    <property type="match status" value="1"/>
</dbReference>
<dbReference type="CDD" id="cd16536">
    <property type="entry name" value="RING-HC_RNF10"/>
    <property type="match status" value="1"/>
</dbReference>
<evidence type="ECO:0000256" key="8">
    <source>
        <dbReference type="ARBA" id="ARBA00022679"/>
    </source>
</evidence>
<evidence type="ECO:0000256" key="13">
    <source>
        <dbReference type="ARBA" id="ARBA00023242"/>
    </source>
</evidence>
<keyword evidence="20" id="KW-1185">Reference proteome</keyword>
<feature type="region of interest" description="Disordered" evidence="17">
    <location>
        <begin position="1"/>
        <end position="84"/>
    </location>
</feature>
<dbReference type="GO" id="GO:0005737">
    <property type="term" value="C:cytoplasm"/>
    <property type="evidence" value="ECO:0007669"/>
    <property type="project" value="UniProtKB-SubCell"/>
</dbReference>
<proteinExistence type="inferred from homology"/>
<keyword evidence="9" id="KW-0479">Metal-binding</keyword>
<keyword evidence="13" id="KW-0539">Nucleus</keyword>
<evidence type="ECO:0000256" key="1">
    <source>
        <dbReference type="ARBA" id="ARBA00000900"/>
    </source>
</evidence>
<dbReference type="AlphaFoldDB" id="A0AAN7VEW4"/>
<evidence type="ECO:0000313" key="19">
    <source>
        <dbReference type="EMBL" id="KAK5645523.1"/>
    </source>
</evidence>
<evidence type="ECO:0000256" key="5">
    <source>
        <dbReference type="ARBA" id="ARBA00008117"/>
    </source>
</evidence>
<evidence type="ECO:0000256" key="6">
    <source>
        <dbReference type="ARBA" id="ARBA00012483"/>
    </source>
</evidence>
<keyword evidence="10 16" id="KW-0863">Zinc-finger</keyword>
<evidence type="ECO:0000256" key="16">
    <source>
        <dbReference type="PROSITE-ProRule" id="PRU00175"/>
    </source>
</evidence>
<accession>A0AAN7VEW4</accession>
<keyword evidence="7" id="KW-0963">Cytoplasm</keyword>
<evidence type="ECO:0000256" key="3">
    <source>
        <dbReference type="ARBA" id="ARBA00004496"/>
    </source>
</evidence>
<evidence type="ECO:0000256" key="9">
    <source>
        <dbReference type="ARBA" id="ARBA00022723"/>
    </source>
</evidence>
<evidence type="ECO:0000259" key="18">
    <source>
        <dbReference type="PROSITE" id="PS50089"/>
    </source>
</evidence>
<sequence>MEKKGSRLVQPLQKGLATDGKKTQDANKLWPRGCRRREPNGGTFPKNDTSRKPIPQRNKGFDKRPRPRGFLYAGDASGGEESGLVQQDPELGSVFLQGSKKQSLNHLLNFHFKSGESSLNVGSRMNSTLKHKYKKEQFLQANCQFIVRESGDYKAYMNNPDSLADWGLIEQVNISVLDFPSCPICLYPPVAAKMTRCGHIYCWSCILHYLALSDKQSRNCPICYENVSKDDLKSVITIPHSLRNINDKITFKLMKRARGSLIAYPADLQVAERDVPYNASHEIIPHIYTKLLTAGKGEVSTIINREQSELLKQLAEDDECPEKCFIEQALSLLHERHQLYANENQEMVDNTVSDTGCSWEPNTNLAPLDEDGNLVPTKHFYFYQAADGQHIYMHNINVRMLEHTYGSLEFCPQTIIGRILEKETGSVTEDLRRRHRYMQHLPVTCQFELAEIQLKPPIIKQETGKLFQDEIDARYKRRQRRHREERKREKQITEQENKQMGKYVEANIHIESQQDFPDFQVAMAMANEMGDISPHSERSSSPISFQAASSPPTDCVSFAKMLSTNKLSTPVWPVRKSAPTASNSAARTSVPTASNDECDVESFSTCGHNQSFGDVLALALENASLNNNDNGNLKRGAKKKKQKKILFSTSMTFNGNERT</sequence>